<organism evidence="9 10">
    <name type="scientific">Slackia exigua (strain ATCC 700122 / DSM 15923 / CIP 105133 / JCM 11022 / KCTC 5966 / S-7)</name>
    <dbReference type="NCBI Taxonomy" id="649764"/>
    <lineage>
        <taxon>Bacteria</taxon>
        <taxon>Bacillati</taxon>
        <taxon>Actinomycetota</taxon>
        <taxon>Coriobacteriia</taxon>
        <taxon>Eggerthellales</taxon>
        <taxon>Eggerthellaceae</taxon>
        <taxon>Slackia</taxon>
    </lineage>
</organism>
<evidence type="ECO:0000313" key="10">
    <source>
        <dbReference type="Proteomes" id="UP000006001"/>
    </source>
</evidence>
<dbReference type="GO" id="GO:0046872">
    <property type="term" value="F:metal ion binding"/>
    <property type="evidence" value="ECO:0007669"/>
    <property type="project" value="UniProtKB-KW"/>
</dbReference>
<proteinExistence type="predicted"/>
<dbReference type="PANTHER" id="PTHR30176">
    <property type="entry name" value="FERREDOXIN-TYPE PROTEIN NAPH"/>
    <property type="match status" value="1"/>
</dbReference>
<keyword evidence="6" id="KW-0411">Iron-sulfur</keyword>
<evidence type="ECO:0000256" key="5">
    <source>
        <dbReference type="ARBA" id="ARBA00023004"/>
    </source>
</evidence>
<dbReference type="OrthoDB" id="9800445at2"/>
<dbReference type="AlphaFoldDB" id="D0WFP1"/>
<keyword evidence="3" id="KW-0479">Metal-binding</keyword>
<dbReference type="InterPro" id="IPR051684">
    <property type="entry name" value="Electron_Trans/Redox"/>
</dbReference>
<protein>
    <submittedName>
        <fullName evidence="9">Ferredoxin-type protein, NapH/MauN family</fullName>
    </submittedName>
</protein>
<keyword evidence="7" id="KW-1133">Transmembrane helix</keyword>
<feature type="transmembrane region" description="Helical" evidence="7">
    <location>
        <begin position="177"/>
        <end position="199"/>
    </location>
</feature>
<dbReference type="GO" id="GO:0005886">
    <property type="term" value="C:plasma membrane"/>
    <property type="evidence" value="ECO:0007669"/>
    <property type="project" value="TreeGrafter"/>
</dbReference>
<sequence length="308" mass="32376">MTARPGKNVKGRIGIARRIVQIAVLELFCAPVIVSGTGLFGLVSGKEELSVVPSDLPFFGSLASSSVVGVNVLDPYALLEVLAASASITAGAVLAAVPPLLVYGLVRGRAFCGWICPANLALEGVDWLRRKLGLSVAVHALPRRTKMIVSIVVLVICAITGMLVFEMFSPIAFLNRGMLFGSLAGGFTMAAIVVAELFWAERVWCRALCPLGGFYEAIGTFGLVSVKMDAERCVHCDACRAVCLCDPEILDGVLDEGADHVSAGDCMLCGRCIDVCPTDALSIGPAVPFPKPQAAEGASLSRPGRLRE</sequence>
<dbReference type="PANTHER" id="PTHR30176:SF3">
    <property type="entry name" value="FERREDOXIN-TYPE PROTEIN NAPH"/>
    <property type="match status" value="1"/>
</dbReference>
<dbReference type="eggNOG" id="COG0348">
    <property type="taxonomic scope" value="Bacteria"/>
</dbReference>
<dbReference type="SUPFAM" id="SSF54862">
    <property type="entry name" value="4Fe-4S ferredoxins"/>
    <property type="match status" value="1"/>
</dbReference>
<dbReference type="InterPro" id="IPR017896">
    <property type="entry name" value="4Fe4S_Fe-S-bd"/>
</dbReference>
<dbReference type="PROSITE" id="PS00198">
    <property type="entry name" value="4FE4S_FER_1"/>
    <property type="match status" value="1"/>
</dbReference>
<accession>D0WFP1</accession>
<evidence type="ECO:0000259" key="8">
    <source>
        <dbReference type="PROSITE" id="PS51379"/>
    </source>
</evidence>
<feature type="transmembrane region" description="Helical" evidence="7">
    <location>
        <begin position="81"/>
        <end position="106"/>
    </location>
</feature>
<dbReference type="PROSITE" id="PS51379">
    <property type="entry name" value="4FE4S_FER_2"/>
    <property type="match status" value="2"/>
</dbReference>
<keyword evidence="5" id="KW-0408">Iron</keyword>
<evidence type="ECO:0000256" key="6">
    <source>
        <dbReference type="ARBA" id="ARBA00023014"/>
    </source>
</evidence>
<feature type="domain" description="4Fe-4S ferredoxin-type" evidence="8">
    <location>
        <begin position="257"/>
        <end position="286"/>
    </location>
</feature>
<keyword evidence="2" id="KW-0004">4Fe-4S</keyword>
<reference evidence="9" key="1">
    <citation type="submission" date="2009-10" db="EMBL/GenBank/DDBJ databases">
        <authorList>
            <person name="Weinstock G."/>
            <person name="Sodergren E."/>
            <person name="Clifton S."/>
            <person name="Fulton L."/>
            <person name="Fulton B."/>
            <person name="Courtney L."/>
            <person name="Fronick C."/>
            <person name="Harrison M."/>
            <person name="Strong C."/>
            <person name="Farmer C."/>
            <person name="Delahaunty K."/>
            <person name="Markovic C."/>
            <person name="Hall O."/>
            <person name="Minx P."/>
            <person name="Tomlinson C."/>
            <person name="Mitreva M."/>
            <person name="Nelson J."/>
            <person name="Hou S."/>
            <person name="Wollam A."/>
            <person name="Pepin K.H."/>
            <person name="Johnson M."/>
            <person name="Bhonagiri V."/>
            <person name="Nash W.E."/>
            <person name="Warren W."/>
            <person name="Chinwalla A."/>
            <person name="Mardis E.R."/>
            <person name="Wilson R.K."/>
        </authorList>
    </citation>
    <scope>NUCLEOTIDE SEQUENCE [LARGE SCALE GENOMIC DNA]</scope>
    <source>
        <strain evidence="9">ATCC 700122</strain>
    </source>
</reference>
<evidence type="ECO:0000256" key="3">
    <source>
        <dbReference type="ARBA" id="ARBA00022723"/>
    </source>
</evidence>
<dbReference type="GO" id="GO:0051539">
    <property type="term" value="F:4 iron, 4 sulfur cluster binding"/>
    <property type="evidence" value="ECO:0007669"/>
    <property type="project" value="UniProtKB-KW"/>
</dbReference>
<feature type="transmembrane region" description="Helical" evidence="7">
    <location>
        <begin position="20"/>
        <end position="43"/>
    </location>
</feature>
<dbReference type="RefSeq" id="WP_006361886.1">
    <property type="nucleotide sequence ID" value="NZ_GG700630.1"/>
</dbReference>
<evidence type="ECO:0000256" key="4">
    <source>
        <dbReference type="ARBA" id="ARBA00022982"/>
    </source>
</evidence>
<evidence type="ECO:0000256" key="2">
    <source>
        <dbReference type="ARBA" id="ARBA00022485"/>
    </source>
</evidence>
<evidence type="ECO:0000256" key="7">
    <source>
        <dbReference type="SAM" id="Phobius"/>
    </source>
</evidence>
<dbReference type="InterPro" id="IPR017900">
    <property type="entry name" value="4Fe4S_Fe_S_CS"/>
</dbReference>
<dbReference type="Pfam" id="PF00037">
    <property type="entry name" value="Fer4"/>
    <property type="match status" value="1"/>
</dbReference>
<evidence type="ECO:0000256" key="1">
    <source>
        <dbReference type="ARBA" id="ARBA00022448"/>
    </source>
</evidence>
<keyword evidence="7" id="KW-0812">Transmembrane</keyword>
<dbReference type="EMBL" id="ACUX02000006">
    <property type="protein sequence ID" value="EEZ61304.1"/>
    <property type="molecule type" value="Genomic_DNA"/>
</dbReference>
<comment type="caution">
    <text evidence="9">The sequence shown here is derived from an EMBL/GenBank/DDBJ whole genome shotgun (WGS) entry which is preliminary data.</text>
</comment>
<feature type="transmembrane region" description="Helical" evidence="7">
    <location>
        <begin position="147"/>
        <end position="165"/>
    </location>
</feature>
<keyword evidence="7" id="KW-0472">Membrane</keyword>
<keyword evidence="1" id="KW-0813">Transport</keyword>
<feature type="domain" description="4Fe-4S ferredoxin-type" evidence="8">
    <location>
        <begin position="224"/>
        <end position="243"/>
    </location>
</feature>
<dbReference type="Pfam" id="PF12801">
    <property type="entry name" value="Fer4_5"/>
    <property type="match status" value="2"/>
</dbReference>
<keyword evidence="4" id="KW-0249">Electron transport</keyword>
<dbReference type="Proteomes" id="UP000006001">
    <property type="component" value="Unassembled WGS sequence"/>
</dbReference>
<name>D0WFP1_SLAES</name>
<dbReference type="GeneID" id="85007249"/>
<dbReference type="STRING" id="649764.HMPREF0762_00640"/>
<evidence type="ECO:0000313" key="9">
    <source>
        <dbReference type="EMBL" id="EEZ61304.1"/>
    </source>
</evidence>
<dbReference type="HOGENOM" id="CLU_066585_1_0_11"/>
<dbReference type="Gene3D" id="3.30.70.20">
    <property type="match status" value="1"/>
</dbReference>
<gene>
    <name evidence="9" type="ORF">HMPREF0762_00640</name>
</gene>
<keyword evidence="10" id="KW-1185">Reference proteome</keyword>